<dbReference type="InterPro" id="IPR005955">
    <property type="entry name" value="GST_Zeta"/>
</dbReference>
<evidence type="ECO:0000259" key="2">
    <source>
        <dbReference type="PROSITE" id="PS50404"/>
    </source>
</evidence>
<comment type="caution">
    <text evidence="4">The sequence shown here is derived from an EMBL/GenBank/DDBJ whole genome shotgun (WGS) entry which is preliminary data.</text>
</comment>
<dbReference type="Proteomes" id="UP000462621">
    <property type="component" value="Unassembled WGS sequence"/>
</dbReference>
<accession>A0A7X4RV88</accession>
<feature type="domain" description="GST C-terminal" evidence="3">
    <location>
        <begin position="90"/>
        <end position="216"/>
    </location>
</feature>
<dbReference type="FunFam" id="1.20.1050.10:FF:000017">
    <property type="entry name" value="Maleylacetoacetate isomerase"/>
    <property type="match status" value="1"/>
</dbReference>
<dbReference type="PANTHER" id="PTHR42673">
    <property type="entry name" value="MALEYLACETOACETATE ISOMERASE"/>
    <property type="match status" value="1"/>
</dbReference>
<dbReference type="PANTHER" id="PTHR42673:SF21">
    <property type="entry name" value="GLUTATHIONE S-TRANSFERASE YFCF"/>
    <property type="match status" value="1"/>
</dbReference>
<dbReference type="Pfam" id="PF02798">
    <property type="entry name" value="GST_N"/>
    <property type="match status" value="1"/>
</dbReference>
<keyword evidence="5" id="KW-1185">Reference proteome</keyword>
<gene>
    <name evidence="4" type="primary">maiA</name>
    <name evidence="4" type="ORF">F9817_11890</name>
</gene>
<organism evidence="4 5">
    <name type="scientific">Vibrio eleionomae</name>
    <dbReference type="NCBI Taxonomy" id="2653505"/>
    <lineage>
        <taxon>Bacteria</taxon>
        <taxon>Pseudomonadati</taxon>
        <taxon>Pseudomonadota</taxon>
        <taxon>Gammaproteobacteria</taxon>
        <taxon>Vibrionales</taxon>
        <taxon>Vibrionaceae</taxon>
        <taxon>Vibrio</taxon>
    </lineage>
</organism>
<dbReference type="NCBIfam" id="TIGR01262">
    <property type="entry name" value="maiA"/>
    <property type="match status" value="1"/>
</dbReference>
<comment type="similarity">
    <text evidence="1">Belongs to the GST superfamily. Zeta family.</text>
</comment>
<dbReference type="InterPro" id="IPR036249">
    <property type="entry name" value="Thioredoxin-like_sf"/>
</dbReference>
<dbReference type="CDD" id="cd03191">
    <property type="entry name" value="GST_C_Zeta"/>
    <property type="match status" value="1"/>
</dbReference>
<dbReference type="EC" id="5.2.1.2" evidence="4"/>
<dbReference type="Gene3D" id="1.20.1050.10">
    <property type="match status" value="1"/>
</dbReference>
<evidence type="ECO:0000313" key="4">
    <source>
        <dbReference type="EMBL" id="MZI93894.1"/>
    </source>
</evidence>
<dbReference type="SFLD" id="SFLDS00019">
    <property type="entry name" value="Glutathione_Transferase_(cytos"/>
    <property type="match status" value="1"/>
</dbReference>
<reference evidence="4 5" key="1">
    <citation type="submission" date="2019-10" db="EMBL/GenBank/DDBJ databases">
        <title>Vibrio sp. nov. isolated from a shrimp pond.</title>
        <authorList>
            <person name="Gomez-Gil B."/>
            <person name="Enciso-Ibarra J."/>
            <person name="Enciso-Ibarra K."/>
            <person name="Bolan-Mejia C."/>
        </authorList>
    </citation>
    <scope>NUCLEOTIDE SEQUENCE [LARGE SCALE GENOMIC DNA]</scope>
    <source>
        <strain evidence="4 5">CAIM 722</strain>
    </source>
</reference>
<dbReference type="RefSeq" id="WP_161155792.1">
    <property type="nucleotide sequence ID" value="NZ_WEKT01000019.1"/>
</dbReference>
<dbReference type="PROSITE" id="PS50404">
    <property type="entry name" value="GST_NTER"/>
    <property type="match status" value="1"/>
</dbReference>
<name>A0A7X4RV88_9VIBR</name>
<evidence type="ECO:0000256" key="1">
    <source>
        <dbReference type="ARBA" id="ARBA00010007"/>
    </source>
</evidence>
<sequence>MSELTLYSYWRSSASYRVRIVLNLKGLDYVQMPINILGGATAKSLLNFKQINPTELVPVLIDGPLVLNQSLSIMQYLDETYRQVPLLPNDVGEKYRLLSMAQDITCDIHPLNNLRVLRYLDSNLRVSQDEKGAWYHHWIQVGFAALESRLKETAGKYSFGDAVTMLDACLVPQVYNAERFDVDLTPYPIIQRIQQALRSEPAFIKALPENQPDARLV</sequence>
<dbReference type="GO" id="GO:0016034">
    <property type="term" value="F:maleylacetoacetate isomerase activity"/>
    <property type="evidence" value="ECO:0007669"/>
    <property type="project" value="UniProtKB-EC"/>
</dbReference>
<keyword evidence="4" id="KW-0413">Isomerase</keyword>
<protein>
    <submittedName>
        <fullName evidence="4">Maleylacetoacetate isomerase</fullName>
        <ecNumber evidence="4">5.2.1.2</ecNumber>
    </submittedName>
</protein>
<dbReference type="InterPro" id="IPR034330">
    <property type="entry name" value="GST_Zeta_C"/>
</dbReference>
<dbReference type="GO" id="GO:0006749">
    <property type="term" value="P:glutathione metabolic process"/>
    <property type="evidence" value="ECO:0007669"/>
    <property type="project" value="TreeGrafter"/>
</dbReference>
<evidence type="ECO:0000313" key="5">
    <source>
        <dbReference type="Proteomes" id="UP000462621"/>
    </source>
</evidence>
<dbReference type="Gene3D" id="3.40.30.10">
    <property type="entry name" value="Glutaredoxin"/>
    <property type="match status" value="1"/>
</dbReference>
<dbReference type="InterPro" id="IPR010987">
    <property type="entry name" value="Glutathione-S-Trfase_C-like"/>
</dbReference>
<dbReference type="InterPro" id="IPR040079">
    <property type="entry name" value="Glutathione_S-Trfase"/>
</dbReference>
<dbReference type="SUPFAM" id="SSF52833">
    <property type="entry name" value="Thioredoxin-like"/>
    <property type="match status" value="1"/>
</dbReference>
<dbReference type="GO" id="GO:0006559">
    <property type="term" value="P:L-phenylalanine catabolic process"/>
    <property type="evidence" value="ECO:0007669"/>
    <property type="project" value="TreeGrafter"/>
</dbReference>
<dbReference type="GO" id="GO:0004364">
    <property type="term" value="F:glutathione transferase activity"/>
    <property type="evidence" value="ECO:0007669"/>
    <property type="project" value="TreeGrafter"/>
</dbReference>
<evidence type="ECO:0000259" key="3">
    <source>
        <dbReference type="PROSITE" id="PS50405"/>
    </source>
</evidence>
<dbReference type="EMBL" id="WEKT01000019">
    <property type="protein sequence ID" value="MZI93894.1"/>
    <property type="molecule type" value="Genomic_DNA"/>
</dbReference>
<feature type="domain" description="GST N-terminal" evidence="2">
    <location>
        <begin position="2"/>
        <end position="85"/>
    </location>
</feature>
<dbReference type="SUPFAM" id="SSF47616">
    <property type="entry name" value="GST C-terminal domain-like"/>
    <property type="match status" value="1"/>
</dbReference>
<dbReference type="InterPro" id="IPR004045">
    <property type="entry name" value="Glutathione_S-Trfase_N"/>
</dbReference>
<proteinExistence type="inferred from homology"/>
<dbReference type="PROSITE" id="PS50405">
    <property type="entry name" value="GST_CTER"/>
    <property type="match status" value="1"/>
</dbReference>
<dbReference type="AlphaFoldDB" id="A0A7X4RV88"/>
<dbReference type="SFLD" id="SFLDG00358">
    <property type="entry name" value="Main_(cytGST)"/>
    <property type="match status" value="1"/>
</dbReference>
<dbReference type="InterPro" id="IPR036282">
    <property type="entry name" value="Glutathione-S-Trfase_C_sf"/>
</dbReference>
<dbReference type="GO" id="GO:0005737">
    <property type="term" value="C:cytoplasm"/>
    <property type="evidence" value="ECO:0007669"/>
    <property type="project" value="InterPro"/>
</dbReference>